<geneLocation type="plasmid" evidence="7">
    <name>pnonnen1</name>
</geneLocation>
<protein>
    <submittedName>
        <fullName evidence="6">Uncharacterized protein</fullName>
    </submittedName>
</protein>
<dbReference type="InterPro" id="IPR007792">
    <property type="entry name" value="T4SS_VirB3/TrbD/AvhB"/>
</dbReference>
<keyword evidence="4 5" id="KW-0472">Membrane</keyword>
<sequence length="103" mass="12169">MEDMHFSYVHQSLIRPSVLSSMPSQWFVRNLLFWVLIAVYLFASVNFYFSLITLIFGTLTHILLQKAFAKDEKIFSVYFRHFLSDGYVSATTKVNILKEKFKF</sequence>
<evidence type="ECO:0000256" key="5">
    <source>
        <dbReference type="SAM" id="Phobius"/>
    </source>
</evidence>
<dbReference type="OrthoDB" id="9836461at2"/>
<organism evidence="6 7">
    <name type="scientific">Silvanigrella aquatica</name>
    <dbReference type="NCBI Taxonomy" id="1915309"/>
    <lineage>
        <taxon>Bacteria</taxon>
        <taxon>Pseudomonadati</taxon>
        <taxon>Bdellovibrionota</taxon>
        <taxon>Oligoflexia</taxon>
        <taxon>Silvanigrellales</taxon>
        <taxon>Silvanigrellaceae</taxon>
        <taxon>Silvanigrella</taxon>
    </lineage>
</organism>
<keyword evidence="2 5" id="KW-0812">Transmembrane</keyword>
<dbReference type="KEGG" id="saqi:AXG55_14430"/>
<evidence type="ECO:0000256" key="2">
    <source>
        <dbReference type="ARBA" id="ARBA00022692"/>
    </source>
</evidence>
<evidence type="ECO:0000256" key="1">
    <source>
        <dbReference type="ARBA" id="ARBA00004370"/>
    </source>
</evidence>
<feature type="transmembrane region" description="Helical" evidence="5">
    <location>
        <begin position="31"/>
        <end position="64"/>
    </location>
</feature>
<dbReference type="Proteomes" id="UP000184731">
    <property type="component" value="Plasmid pnonnen1"/>
</dbReference>
<dbReference type="RefSeq" id="WP_148698878.1">
    <property type="nucleotide sequence ID" value="NZ_CP017835.1"/>
</dbReference>
<dbReference type="AlphaFoldDB" id="A0A1L4D4S9"/>
<gene>
    <name evidence="6" type="ORF">AXG55_14430</name>
</gene>
<proteinExistence type="predicted"/>
<evidence type="ECO:0000313" key="6">
    <source>
        <dbReference type="EMBL" id="APJ05216.1"/>
    </source>
</evidence>
<keyword evidence="3 5" id="KW-1133">Transmembrane helix</keyword>
<keyword evidence="7" id="KW-1185">Reference proteome</keyword>
<keyword evidence="6" id="KW-0614">Plasmid</keyword>
<dbReference type="GO" id="GO:0016020">
    <property type="term" value="C:membrane"/>
    <property type="evidence" value="ECO:0007669"/>
    <property type="project" value="UniProtKB-SubCell"/>
</dbReference>
<comment type="subcellular location">
    <subcellularLocation>
        <location evidence="1">Membrane</location>
    </subcellularLocation>
</comment>
<reference evidence="6 7" key="1">
    <citation type="submission" date="2016-10" db="EMBL/GenBank/DDBJ databases">
        <title>Silvanigrella aquatica sp. nov., isolated from a freshwater lake located in the Black Forest, Germany, description of Silvanigrellaceae fam. nov., Silvanigrellales ord. nov., reclassification of the order Bdellovibrionales in the class Oligoflexia, reclassification of the families Bacteriovoracaceae and Halobacteriovoraceae in the new order Bacteriovoracales ord. nov., and reclassification of the family Pseudobacteriovoracaceae in the order Oligoflexiales.</title>
        <authorList>
            <person name="Hahn M.W."/>
            <person name="Schmidt J."/>
            <person name="Koll U."/>
            <person name="Rohde M."/>
            <person name="Verbag S."/>
            <person name="Pitt A."/>
            <person name="Nakai R."/>
            <person name="Naganuma T."/>
            <person name="Lang E."/>
        </authorList>
    </citation>
    <scope>NUCLEOTIDE SEQUENCE [LARGE SCALE GENOMIC DNA]</scope>
    <source>
        <strain evidence="6 7">MWH-Nonnen-W8red</strain>
        <plasmid evidence="7">Plasmid pnonnen1</plasmid>
    </source>
</reference>
<evidence type="ECO:0000256" key="4">
    <source>
        <dbReference type="ARBA" id="ARBA00023136"/>
    </source>
</evidence>
<dbReference type="EMBL" id="CP017835">
    <property type="protein sequence ID" value="APJ05216.1"/>
    <property type="molecule type" value="Genomic_DNA"/>
</dbReference>
<dbReference type="Pfam" id="PF05101">
    <property type="entry name" value="VirB3"/>
    <property type="match status" value="1"/>
</dbReference>
<accession>A0A1L4D4S9</accession>
<evidence type="ECO:0000313" key="7">
    <source>
        <dbReference type="Proteomes" id="UP000184731"/>
    </source>
</evidence>
<name>A0A1L4D4S9_9BACT</name>
<evidence type="ECO:0000256" key="3">
    <source>
        <dbReference type="ARBA" id="ARBA00022989"/>
    </source>
</evidence>